<accession>A0A0P0ZAE5</accession>
<name>A0A0P0ZAE5_9HYPH</name>
<sequence length="118" mass="13391">MIGARLLGRTGWLAADPWMSGTTGWLNEYVSPSINVGRNDMATNLKTAIDALEAGEWERAHSIVQADCSQEAAWIHAHLHRIEGDRSNAEYWYNRADRPKNFGTLEEERAEIKRELSH</sequence>
<evidence type="ECO:0000313" key="1">
    <source>
        <dbReference type="EMBL" id="BAT31546.1"/>
    </source>
</evidence>
<protein>
    <submittedName>
        <fullName evidence="1">Uncharacterized protein</fullName>
    </submittedName>
</protein>
<proteinExistence type="predicted"/>
<organism evidence="1">
    <name type="scientific">Fulvimarina pelagi</name>
    <dbReference type="NCBI Taxonomy" id="217511"/>
    <lineage>
        <taxon>Bacteria</taxon>
        <taxon>Pseudomonadati</taxon>
        <taxon>Pseudomonadota</taxon>
        <taxon>Alphaproteobacteria</taxon>
        <taxon>Hyphomicrobiales</taxon>
        <taxon>Aurantimonadaceae</taxon>
        <taxon>Fulvimarina</taxon>
    </lineage>
</organism>
<dbReference type="EMBL" id="LC066397">
    <property type="protein sequence ID" value="BAT31546.1"/>
    <property type="molecule type" value="Genomic_DNA"/>
</dbReference>
<dbReference type="AlphaFoldDB" id="A0A0P0ZAE5"/>
<reference evidence="1" key="1">
    <citation type="journal article" date="2015" name="Proc. Natl. Acad. Sci. U.S.A.">
        <title>Bacterial clade with the ribosomal RNA operon on a small plasmid rather than the chromosome.</title>
        <authorList>
            <person name="Anda M."/>
            <person name="Ohtsubo Y."/>
            <person name="Okubo T."/>
            <person name="Sugawara M."/>
            <person name="Nagata Y."/>
            <person name="Tsuda M."/>
            <person name="Minamisawa K."/>
            <person name="Mitsui H."/>
        </authorList>
    </citation>
    <scope>NUCLEOTIDE SEQUENCE</scope>
    <source>
        <strain evidence="1">DSM 15513</strain>
    </source>
</reference>